<sequence>MEVLAFQTGAGHSNVQDLQIWNGKIPKTVIFTKVQTLGYSGDDNKIGIGKFTARWDEPIDDNYTPFFYLMWDESYKSNYNCTGLVSDSPLQVEDSTPGGTRYH</sequence>
<name>A0A915LB24_ROMCU</name>
<protein>
    <submittedName>
        <fullName evidence="2">Uncharacterized protein</fullName>
    </submittedName>
</protein>
<dbReference type="AlphaFoldDB" id="A0A915LB24"/>
<proteinExistence type="predicted"/>
<organism evidence="1 2">
    <name type="scientific">Romanomermis culicivorax</name>
    <name type="common">Nematode worm</name>
    <dbReference type="NCBI Taxonomy" id="13658"/>
    <lineage>
        <taxon>Eukaryota</taxon>
        <taxon>Metazoa</taxon>
        <taxon>Ecdysozoa</taxon>
        <taxon>Nematoda</taxon>
        <taxon>Enoplea</taxon>
        <taxon>Dorylaimia</taxon>
        <taxon>Mermithida</taxon>
        <taxon>Mermithoidea</taxon>
        <taxon>Mermithidae</taxon>
        <taxon>Romanomermis</taxon>
    </lineage>
</organism>
<accession>A0A915LB24</accession>
<reference evidence="2" key="1">
    <citation type="submission" date="2022-11" db="UniProtKB">
        <authorList>
            <consortium name="WormBaseParasite"/>
        </authorList>
    </citation>
    <scope>IDENTIFICATION</scope>
</reference>
<dbReference type="Proteomes" id="UP000887565">
    <property type="component" value="Unplaced"/>
</dbReference>
<dbReference type="WBParaSite" id="nRc.2.0.1.t46956-RA">
    <property type="protein sequence ID" value="nRc.2.0.1.t46956-RA"/>
    <property type="gene ID" value="nRc.2.0.1.g46956"/>
</dbReference>
<evidence type="ECO:0000313" key="2">
    <source>
        <dbReference type="WBParaSite" id="nRc.2.0.1.t46956-RA"/>
    </source>
</evidence>
<keyword evidence="1" id="KW-1185">Reference proteome</keyword>
<evidence type="ECO:0000313" key="1">
    <source>
        <dbReference type="Proteomes" id="UP000887565"/>
    </source>
</evidence>